<dbReference type="Proteomes" id="UP000319865">
    <property type="component" value="Unassembled WGS sequence"/>
</dbReference>
<comment type="caution">
    <text evidence="2">The sequence shown here is derived from an EMBL/GenBank/DDBJ whole genome shotgun (WGS) entry which is preliminary data.</text>
</comment>
<reference evidence="2 3" key="1">
    <citation type="submission" date="2019-06" db="EMBL/GenBank/DDBJ databases">
        <title>Sequencing the genomes of 1000 actinobacteria strains.</title>
        <authorList>
            <person name="Klenk H.-P."/>
        </authorList>
    </citation>
    <scope>NUCLEOTIDE SEQUENCE [LARGE SCALE GENOMIC DNA]</scope>
    <source>
        <strain evidence="2 3">DSM 46837</strain>
    </source>
</reference>
<evidence type="ECO:0000256" key="1">
    <source>
        <dbReference type="SAM" id="SignalP"/>
    </source>
</evidence>
<sequence>MTTRFGLATVALAVAVLTGCGDLSADEVEDLATTFARADDDPGTRCELLASTTLAAVQQDGPCDDVLAELPLGSGDVTAIEVWGEEAQVKLSDDTLFLTRTSDGWRVSAAACTPQGADLPYDCDVEAS</sequence>
<dbReference type="PROSITE" id="PS51257">
    <property type="entry name" value="PROKAR_LIPOPROTEIN"/>
    <property type="match status" value="1"/>
</dbReference>
<name>A0A543P078_9ACTN</name>
<dbReference type="OrthoDB" id="5193742at2"/>
<gene>
    <name evidence="2" type="ORF">FHU33_4018</name>
</gene>
<evidence type="ECO:0000313" key="3">
    <source>
        <dbReference type="Proteomes" id="UP000319865"/>
    </source>
</evidence>
<keyword evidence="1" id="KW-0732">Signal</keyword>
<dbReference type="RefSeq" id="WP_142027345.1">
    <property type="nucleotide sequence ID" value="NZ_VFQE01000002.1"/>
</dbReference>
<dbReference type="EMBL" id="VFQE01000002">
    <property type="protein sequence ID" value="TQN37370.1"/>
    <property type="molecule type" value="Genomic_DNA"/>
</dbReference>
<feature type="chain" id="PRO_5021992662" description="Lipoprotein" evidence="1">
    <location>
        <begin position="26"/>
        <end position="128"/>
    </location>
</feature>
<evidence type="ECO:0008006" key="4">
    <source>
        <dbReference type="Google" id="ProtNLM"/>
    </source>
</evidence>
<accession>A0A543P078</accession>
<proteinExistence type="predicted"/>
<protein>
    <recommendedName>
        <fullName evidence="4">Lipoprotein</fullName>
    </recommendedName>
</protein>
<organism evidence="2 3">
    <name type="scientific">Blastococcus colisei</name>
    <dbReference type="NCBI Taxonomy" id="1564162"/>
    <lineage>
        <taxon>Bacteria</taxon>
        <taxon>Bacillati</taxon>
        <taxon>Actinomycetota</taxon>
        <taxon>Actinomycetes</taxon>
        <taxon>Geodermatophilales</taxon>
        <taxon>Geodermatophilaceae</taxon>
        <taxon>Blastococcus</taxon>
    </lineage>
</organism>
<dbReference type="AlphaFoldDB" id="A0A543P078"/>
<feature type="signal peptide" evidence="1">
    <location>
        <begin position="1"/>
        <end position="25"/>
    </location>
</feature>
<evidence type="ECO:0000313" key="2">
    <source>
        <dbReference type="EMBL" id="TQN37370.1"/>
    </source>
</evidence>
<keyword evidence="3" id="KW-1185">Reference proteome</keyword>